<evidence type="ECO:0000313" key="8">
    <source>
        <dbReference type="Proteomes" id="UP000002574"/>
    </source>
</evidence>
<dbReference type="Pfam" id="PF25973">
    <property type="entry name" value="BSH_CzcB"/>
    <property type="match status" value="1"/>
</dbReference>
<dbReference type="Pfam" id="PF25954">
    <property type="entry name" value="Beta-barrel_RND_2"/>
    <property type="match status" value="1"/>
</dbReference>
<feature type="coiled-coil region" evidence="3">
    <location>
        <begin position="93"/>
        <end position="120"/>
    </location>
</feature>
<dbReference type="InterPro" id="IPR058649">
    <property type="entry name" value="CzcB_C"/>
</dbReference>
<dbReference type="KEGG" id="hte:Hydth_1496"/>
<dbReference type="eggNOG" id="COG0845">
    <property type="taxonomic scope" value="Bacteria"/>
</dbReference>
<dbReference type="PANTHER" id="PTHR30097">
    <property type="entry name" value="CATION EFFLUX SYSTEM PROTEIN CUSB"/>
    <property type="match status" value="1"/>
</dbReference>
<gene>
    <name evidence="7" type="ordered locus">HTH_1508</name>
</gene>
<dbReference type="EMBL" id="AP011112">
    <property type="protein sequence ID" value="BAI69958.1"/>
    <property type="molecule type" value="Genomic_DNA"/>
</dbReference>
<keyword evidence="8" id="KW-1185">Reference proteome</keyword>
<dbReference type="GO" id="GO:0022857">
    <property type="term" value="F:transmembrane transporter activity"/>
    <property type="evidence" value="ECO:0007669"/>
    <property type="project" value="InterPro"/>
</dbReference>
<dbReference type="RefSeq" id="WP_012964138.1">
    <property type="nucleotide sequence ID" value="NC_013799.1"/>
</dbReference>
<evidence type="ECO:0000313" key="7">
    <source>
        <dbReference type="EMBL" id="BAI69958.1"/>
    </source>
</evidence>
<protein>
    <submittedName>
        <fullName evidence="7">Cation efflux system</fullName>
    </submittedName>
</protein>
<sequence length="341" mass="38400">MRVLFIIMLPVLVFSETLKLDQNVIQKLGIKLHTVKIERVKDSLTLPSKVSEYSGLVAEVFPPVSGVVKKVFVKEGDKVKKGAPLALVYSPQIADLQAQIRMAKVKLQTAQETLKREEMLYREEVIPYARYYGAKIDYERAKGEYEALLASLRSFGEVINDTVLIRSPISGYVIEQKVFTGSGVDISKEMFKVHSHEKLWVYAYATPEDATRVKVGMVGYVLWQGQRLEGKVDYVSHEVDPNTKRVPVRLLVNNVRDLLRPGLMVQTTIELGSVSGVWLPLQAVQKVNGRDVVFVKIPEGFSVKTVRKIRQEGEWVLVEGLKEGQQVATSGLVFLKSQVER</sequence>
<dbReference type="OrthoDB" id="11589at2"/>
<evidence type="ECO:0000256" key="2">
    <source>
        <dbReference type="ARBA" id="ARBA00022448"/>
    </source>
</evidence>
<evidence type="ECO:0000259" key="6">
    <source>
        <dbReference type="Pfam" id="PF25975"/>
    </source>
</evidence>
<evidence type="ECO:0000256" key="1">
    <source>
        <dbReference type="ARBA" id="ARBA00009477"/>
    </source>
</evidence>
<accession>D3DJF6</accession>
<keyword evidence="2" id="KW-0813">Transport</keyword>
<dbReference type="Gene3D" id="2.40.30.170">
    <property type="match status" value="1"/>
</dbReference>
<keyword evidence="3" id="KW-0175">Coiled coil</keyword>
<dbReference type="InterPro" id="IPR051909">
    <property type="entry name" value="MFP_Cation_Efflux"/>
</dbReference>
<feature type="domain" description="CusB-like beta-barrel" evidence="4">
    <location>
        <begin position="199"/>
        <end position="269"/>
    </location>
</feature>
<dbReference type="SUPFAM" id="SSF111369">
    <property type="entry name" value="HlyD-like secretion proteins"/>
    <property type="match status" value="1"/>
</dbReference>
<dbReference type="Gene3D" id="2.40.50.100">
    <property type="match status" value="1"/>
</dbReference>
<dbReference type="AlphaFoldDB" id="D3DJF6"/>
<dbReference type="NCBIfam" id="TIGR01730">
    <property type="entry name" value="RND_mfp"/>
    <property type="match status" value="1"/>
</dbReference>
<feature type="domain" description="CzcB-like barrel-sandwich hybrid" evidence="5">
    <location>
        <begin position="57"/>
        <end position="193"/>
    </location>
</feature>
<organism evidence="7 8">
    <name type="scientific">Hydrogenobacter thermophilus (strain DSM 6534 / IAM 12695 / TK-6)</name>
    <dbReference type="NCBI Taxonomy" id="608538"/>
    <lineage>
        <taxon>Bacteria</taxon>
        <taxon>Pseudomonadati</taxon>
        <taxon>Aquificota</taxon>
        <taxon>Aquificia</taxon>
        <taxon>Aquificales</taxon>
        <taxon>Aquificaceae</taxon>
        <taxon>Hydrogenobacter</taxon>
    </lineage>
</organism>
<dbReference type="Gene3D" id="2.40.420.20">
    <property type="match status" value="1"/>
</dbReference>
<evidence type="ECO:0000259" key="4">
    <source>
        <dbReference type="Pfam" id="PF25954"/>
    </source>
</evidence>
<comment type="similarity">
    <text evidence="1">Belongs to the membrane fusion protein (MFP) (TC 8.A.1) family.</text>
</comment>
<dbReference type="InterPro" id="IPR058647">
    <property type="entry name" value="BSH_CzcB-like"/>
</dbReference>
<dbReference type="KEGG" id="hth:HTH_1508"/>
<feature type="domain" description="CzcB-like C-terminal circularly permuted SH3-like" evidence="6">
    <location>
        <begin position="279"/>
        <end position="331"/>
    </location>
</feature>
<dbReference type="PANTHER" id="PTHR30097:SF16">
    <property type="entry name" value="CATION EFFLUX SYSTEM (CZCB-LIKE)"/>
    <property type="match status" value="1"/>
</dbReference>
<reference evidence="7 8" key="1">
    <citation type="journal article" date="2010" name="J. Bacteriol.">
        <title>Complete genome sequence of the thermophilic, obligately chemolithoautotrophic hydrogen-oxidizing bacterium Hydrogenobacter thermophilus TK-6.</title>
        <authorList>
            <person name="Arai H."/>
            <person name="Kanbe H."/>
            <person name="Ishii M."/>
            <person name="Igarashi Y."/>
        </authorList>
    </citation>
    <scope>NUCLEOTIDE SEQUENCE [LARGE SCALE GENOMIC DNA]</scope>
    <source>
        <strain evidence="8">DSM 6534 / IAM 12695 / TK-6 [Tokyo]</strain>
    </source>
</reference>
<proteinExistence type="inferred from homology"/>
<dbReference type="Pfam" id="PF25975">
    <property type="entry name" value="CzcB_C"/>
    <property type="match status" value="1"/>
</dbReference>
<dbReference type="InterPro" id="IPR058792">
    <property type="entry name" value="Beta-barrel_RND_2"/>
</dbReference>
<evidence type="ECO:0000256" key="3">
    <source>
        <dbReference type="SAM" id="Coils"/>
    </source>
</evidence>
<dbReference type="Proteomes" id="UP000002574">
    <property type="component" value="Chromosome"/>
</dbReference>
<dbReference type="InterPro" id="IPR006143">
    <property type="entry name" value="RND_pump_MFP"/>
</dbReference>
<dbReference type="GO" id="GO:0016020">
    <property type="term" value="C:membrane"/>
    <property type="evidence" value="ECO:0007669"/>
    <property type="project" value="InterPro"/>
</dbReference>
<dbReference type="STRING" id="608538.HTH_1508"/>
<dbReference type="Gene3D" id="1.10.287.470">
    <property type="entry name" value="Helix hairpin bin"/>
    <property type="match status" value="1"/>
</dbReference>
<name>D3DJF6_HYDTT</name>
<evidence type="ECO:0000259" key="5">
    <source>
        <dbReference type="Pfam" id="PF25973"/>
    </source>
</evidence>